<dbReference type="InterPro" id="IPR037460">
    <property type="entry name" value="SEST-like"/>
</dbReference>
<dbReference type="SUPFAM" id="SSF52266">
    <property type="entry name" value="SGNH hydrolase"/>
    <property type="match status" value="1"/>
</dbReference>
<dbReference type="Proteomes" id="UP000741013">
    <property type="component" value="Unassembled WGS sequence"/>
</dbReference>
<dbReference type="Pfam" id="PF13472">
    <property type="entry name" value="Lipase_GDSL_2"/>
    <property type="match status" value="1"/>
</dbReference>
<evidence type="ECO:0000313" key="3">
    <source>
        <dbReference type="EMBL" id="MBP2183703.1"/>
    </source>
</evidence>
<keyword evidence="1" id="KW-0732">Signal</keyword>
<evidence type="ECO:0000313" key="4">
    <source>
        <dbReference type="Proteomes" id="UP000741013"/>
    </source>
</evidence>
<gene>
    <name evidence="3" type="ORF">JOM49_005229</name>
</gene>
<feature type="domain" description="SGNH hydrolase-type esterase" evidence="2">
    <location>
        <begin position="42"/>
        <end position="322"/>
    </location>
</feature>
<dbReference type="Gene3D" id="3.40.50.1110">
    <property type="entry name" value="SGNH hydrolase"/>
    <property type="match status" value="1"/>
</dbReference>
<evidence type="ECO:0000259" key="2">
    <source>
        <dbReference type="Pfam" id="PF13472"/>
    </source>
</evidence>
<reference evidence="3 4" key="1">
    <citation type="submission" date="2021-03" db="EMBL/GenBank/DDBJ databases">
        <title>Sequencing the genomes of 1000 actinobacteria strains.</title>
        <authorList>
            <person name="Klenk H.-P."/>
        </authorList>
    </citation>
    <scope>NUCLEOTIDE SEQUENCE [LARGE SCALE GENOMIC DNA]</scope>
    <source>
        <strain evidence="3 4">DSM 45510</strain>
    </source>
</reference>
<comment type="caution">
    <text evidence="3">The sequence shown here is derived from an EMBL/GenBank/DDBJ whole genome shotgun (WGS) entry which is preliminary data.</text>
</comment>
<name>A0ABS4PWM7_9PSEU</name>
<dbReference type="EMBL" id="JAGGMS010000001">
    <property type="protein sequence ID" value="MBP2183703.1"/>
    <property type="molecule type" value="Genomic_DNA"/>
</dbReference>
<dbReference type="CDD" id="cd01823">
    <property type="entry name" value="SEST_like"/>
    <property type="match status" value="1"/>
</dbReference>
<feature type="chain" id="PRO_5045323892" evidence="1">
    <location>
        <begin position="35"/>
        <end position="339"/>
    </location>
</feature>
<sequence>MTRRKTGWRLRPVAAGLAALVAGVLLPAGAQAQAADPSKWAALGDSYTAGLFVGAPRPPLDSPDRDGCDRTTNSYPDLVRRALGPSVQLTNVSCGGATIENIADSGQQPLSPVDPPADGWAKVDPQIERAGLDQTTDVVTIGVGGNTLGFAEILVRCVKDGLFGRYCLNHFEYEIGQRYERVLTEYEAMLEAVHDAAPNAKVITIGYPSVLPGKPEDCGRGDLTELATIGKDDLDWLWGVHANLNEIIKTVTDERGDRFVDLAASSEGHDACQPAGTKWVTGICGQAEDFWPPNIPLADLPPLPCPGNTRATLVHPNAAGHANTAKQVETAIRAELQKS</sequence>
<dbReference type="InterPro" id="IPR013830">
    <property type="entry name" value="SGNH_hydro"/>
</dbReference>
<dbReference type="RefSeq" id="WP_209666837.1">
    <property type="nucleotide sequence ID" value="NZ_JAGGMS010000001.1"/>
</dbReference>
<protein>
    <submittedName>
        <fullName evidence="3">Lysophospholipase L1-like esterase</fullName>
    </submittedName>
</protein>
<organism evidence="3 4">
    <name type="scientific">Amycolatopsis magusensis</name>
    <dbReference type="NCBI Taxonomy" id="882444"/>
    <lineage>
        <taxon>Bacteria</taxon>
        <taxon>Bacillati</taxon>
        <taxon>Actinomycetota</taxon>
        <taxon>Actinomycetes</taxon>
        <taxon>Pseudonocardiales</taxon>
        <taxon>Pseudonocardiaceae</taxon>
        <taxon>Amycolatopsis</taxon>
    </lineage>
</organism>
<keyword evidence="4" id="KW-1185">Reference proteome</keyword>
<feature type="signal peptide" evidence="1">
    <location>
        <begin position="1"/>
        <end position="34"/>
    </location>
</feature>
<dbReference type="PANTHER" id="PTHR37981">
    <property type="entry name" value="LIPASE 2"/>
    <property type="match status" value="1"/>
</dbReference>
<dbReference type="InterPro" id="IPR036514">
    <property type="entry name" value="SGNH_hydro_sf"/>
</dbReference>
<proteinExistence type="predicted"/>
<accession>A0ABS4PWM7</accession>
<evidence type="ECO:0000256" key="1">
    <source>
        <dbReference type="SAM" id="SignalP"/>
    </source>
</evidence>
<dbReference type="PANTHER" id="PTHR37981:SF1">
    <property type="entry name" value="SGNH HYDROLASE-TYPE ESTERASE DOMAIN-CONTAINING PROTEIN"/>
    <property type="match status" value="1"/>
</dbReference>